<proteinExistence type="predicted"/>
<evidence type="ECO:0000256" key="1">
    <source>
        <dbReference type="SAM" id="MobiDB-lite"/>
    </source>
</evidence>
<keyword evidence="3" id="KW-1185">Reference proteome</keyword>
<evidence type="ECO:0000313" key="3">
    <source>
        <dbReference type="Proteomes" id="UP000824540"/>
    </source>
</evidence>
<name>A0A8T2P7W1_9TELE</name>
<gene>
    <name evidence="2" type="ORF">JZ751_008772</name>
</gene>
<feature type="region of interest" description="Disordered" evidence="1">
    <location>
        <begin position="1"/>
        <end position="53"/>
    </location>
</feature>
<sequence length="66" mass="7455">MRGASNCRNKEEPRHPPRHHNHLNRGTLCPAAAQRRHASARQESQPHHSTGKVIRALSIITNHILT</sequence>
<dbReference type="Proteomes" id="UP000824540">
    <property type="component" value="Unassembled WGS sequence"/>
</dbReference>
<evidence type="ECO:0000313" key="2">
    <source>
        <dbReference type="EMBL" id="KAG9345628.1"/>
    </source>
</evidence>
<dbReference type="AlphaFoldDB" id="A0A8T2P7W1"/>
<reference evidence="2" key="1">
    <citation type="thesis" date="2021" institute="BYU ScholarsArchive" country="Provo, UT, USA">
        <title>Applications of and Algorithms for Genome Assembly and Genomic Analyses with an Emphasis on Marine Teleosts.</title>
        <authorList>
            <person name="Pickett B.D."/>
        </authorList>
    </citation>
    <scope>NUCLEOTIDE SEQUENCE</scope>
    <source>
        <strain evidence="2">HI-2016</strain>
    </source>
</reference>
<protein>
    <submittedName>
        <fullName evidence="2">Uncharacterized protein</fullName>
    </submittedName>
</protein>
<accession>A0A8T2P7W1</accession>
<organism evidence="2 3">
    <name type="scientific">Albula glossodonta</name>
    <name type="common">roundjaw bonefish</name>
    <dbReference type="NCBI Taxonomy" id="121402"/>
    <lineage>
        <taxon>Eukaryota</taxon>
        <taxon>Metazoa</taxon>
        <taxon>Chordata</taxon>
        <taxon>Craniata</taxon>
        <taxon>Vertebrata</taxon>
        <taxon>Euteleostomi</taxon>
        <taxon>Actinopterygii</taxon>
        <taxon>Neopterygii</taxon>
        <taxon>Teleostei</taxon>
        <taxon>Albuliformes</taxon>
        <taxon>Albulidae</taxon>
        <taxon>Albula</taxon>
    </lineage>
</organism>
<dbReference type="EMBL" id="JAFBMS010000017">
    <property type="protein sequence ID" value="KAG9345628.1"/>
    <property type="molecule type" value="Genomic_DNA"/>
</dbReference>
<comment type="caution">
    <text evidence="2">The sequence shown here is derived from an EMBL/GenBank/DDBJ whole genome shotgun (WGS) entry which is preliminary data.</text>
</comment>